<organism evidence="2">
    <name type="scientific">marine sediment metagenome</name>
    <dbReference type="NCBI Taxonomy" id="412755"/>
    <lineage>
        <taxon>unclassified sequences</taxon>
        <taxon>metagenomes</taxon>
        <taxon>ecological metagenomes</taxon>
    </lineage>
</organism>
<keyword evidence="1" id="KW-0812">Transmembrane</keyword>
<keyword evidence="1" id="KW-0472">Membrane</keyword>
<evidence type="ECO:0000313" key="2">
    <source>
        <dbReference type="EMBL" id="KKK75282.1"/>
    </source>
</evidence>
<evidence type="ECO:0000256" key="1">
    <source>
        <dbReference type="SAM" id="Phobius"/>
    </source>
</evidence>
<proteinExistence type="predicted"/>
<dbReference type="EMBL" id="LAZR01055942">
    <property type="protein sequence ID" value="KKK75282.1"/>
    <property type="molecule type" value="Genomic_DNA"/>
</dbReference>
<sequence length="179" mass="21331">TVLITIIISILIIGIIAFSNYNVTKFYEIPIYIRKFKNLIYSNEDYNKITNLNEIVHFFNRSEVKSFFKRIFPIIEIEVNQNSKNMIYFKLENEKFYEFLIYKNKLSLVKLNSNEFLSAKNYHDRRNAIIDKKCLKIFFKNLVDKSKNPGTDYMDNIAEKKKDDIYQDIANMIGNTSFL</sequence>
<feature type="non-terminal residue" evidence="2">
    <location>
        <position position="1"/>
    </location>
</feature>
<reference evidence="2" key="1">
    <citation type="journal article" date="2015" name="Nature">
        <title>Complex archaea that bridge the gap between prokaryotes and eukaryotes.</title>
        <authorList>
            <person name="Spang A."/>
            <person name="Saw J.H."/>
            <person name="Jorgensen S.L."/>
            <person name="Zaremba-Niedzwiedzka K."/>
            <person name="Martijn J."/>
            <person name="Lind A.E."/>
            <person name="van Eijk R."/>
            <person name="Schleper C."/>
            <person name="Guy L."/>
            <person name="Ettema T.J."/>
        </authorList>
    </citation>
    <scope>NUCLEOTIDE SEQUENCE</scope>
</reference>
<gene>
    <name evidence="2" type="ORF">LCGC14_2875290</name>
</gene>
<name>A0A0F8Y1P3_9ZZZZ</name>
<feature type="transmembrane region" description="Helical" evidence="1">
    <location>
        <begin position="6"/>
        <end position="27"/>
    </location>
</feature>
<protein>
    <submittedName>
        <fullName evidence="2">Uncharacterized protein</fullName>
    </submittedName>
</protein>
<keyword evidence="1" id="KW-1133">Transmembrane helix</keyword>
<dbReference type="AlphaFoldDB" id="A0A0F8Y1P3"/>
<comment type="caution">
    <text evidence="2">The sequence shown here is derived from an EMBL/GenBank/DDBJ whole genome shotgun (WGS) entry which is preliminary data.</text>
</comment>
<accession>A0A0F8Y1P3</accession>